<evidence type="ECO:0000256" key="6">
    <source>
        <dbReference type="SAM" id="MobiDB-lite"/>
    </source>
</evidence>
<dbReference type="OrthoDB" id="568146at2759"/>
<feature type="region of interest" description="Disordered" evidence="6">
    <location>
        <begin position="572"/>
        <end position="591"/>
    </location>
</feature>
<evidence type="ECO:0000256" key="4">
    <source>
        <dbReference type="PIRSR" id="PIRSR623088-2"/>
    </source>
</evidence>
<feature type="binding site" evidence="4">
    <location>
        <begin position="1059"/>
        <end position="1063"/>
    </location>
    <ligand>
        <name>AMP</name>
        <dbReference type="ChEBI" id="CHEBI:456215"/>
    </ligand>
</feature>
<evidence type="ECO:0000256" key="5">
    <source>
        <dbReference type="PIRSR" id="PIRSR623088-3"/>
    </source>
</evidence>
<dbReference type="InterPro" id="IPR023088">
    <property type="entry name" value="PDEase"/>
</dbReference>
<feature type="domain" description="PDEase" evidence="8">
    <location>
        <begin position="979"/>
        <end position="1358"/>
    </location>
</feature>
<feature type="region of interest" description="Disordered" evidence="6">
    <location>
        <begin position="740"/>
        <end position="772"/>
    </location>
</feature>
<dbReference type="SUPFAM" id="SSF109604">
    <property type="entry name" value="HD-domain/PDEase-like"/>
    <property type="match status" value="1"/>
</dbReference>
<feature type="binding site" evidence="4">
    <location>
        <position position="1315"/>
    </location>
    <ligand>
        <name>AMP</name>
        <dbReference type="ChEBI" id="CHEBI:456215"/>
    </ligand>
</feature>
<feature type="compositionally biased region" description="Low complexity" evidence="6">
    <location>
        <begin position="763"/>
        <end position="772"/>
    </location>
</feature>
<dbReference type="Pfam" id="PF00233">
    <property type="entry name" value="PDEase_I"/>
    <property type="match status" value="1"/>
</dbReference>
<dbReference type="InterPro" id="IPR003607">
    <property type="entry name" value="HD/PDEase_dom"/>
</dbReference>
<accession>A0A835XIX2</accession>
<dbReference type="PROSITE" id="PS51845">
    <property type="entry name" value="PDEASE_I_2"/>
    <property type="match status" value="1"/>
</dbReference>
<evidence type="ECO:0000259" key="8">
    <source>
        <dbReference type="PROSITE" id="PS51845"/>
    </source>
</evidence>
<keyword evidence="7" id="KW-0472">Membrane</keyword>
<evidence type="ECO:0000256" key="2">
    <source>
        <dbReference type="ARBA" id="ARBA00022801"/>
    </source>
</evidence>
<feature type="compositionally biased region" description="Low complexity" evidence="6">
    <location>
        <begin position="1364"/>
        <end position="1386"/>
    </location>
</feature>
<reference evidence="9" key="1">
    <citation type="journal article" date="2020" name="bioRxiv">
        <title>Comparative genomics of Chlamydomonas.</title>
        <authorList>
            <person name="Craig R.J."/>
            <person name="Hasan A.R."/>
            <person name="Ness R.W."/>
            <person name="Keightley P.D."/>
        </authorList>
    </citation>
    <scope>NUCLEOTIDE SEQUENCE</scope>
    <source>
        <strain evidence="9">CCAP 11/70</strain>
    </source>
</reference>
<feature type="compositionally biased region" description="Pro residues" evidence="6">
    <location>
        <begin position="669"/>
        <end position="681"/>
    </location>
</feature>
<evidence type="ECO:0000256" key="1">
    <source>
        <dbReference type="ARBA" id="ARBA00022723"/>
    </source>
</evidence>
<feature type="binding site" evidence="5">
    <location>
        <position position="1100"/>
    </location>
    <ligand>
        <name>Zn(2+)</name>
        <dbReference type="ChEBI" id="CHEBI:29105"/>
        <label>1</label>
    </ligand>
</feature>
<dbReference type="InterPro" id="IPR036971">
    <property type="entry name" value="PDEase_catalytic_dom_sf"/>
</dbReference>
<dbReference type="PANTHER" id="PTHR11347">
    <property type="entry name" value="CYCLIC NUCLEOTIDE PHOSPHODIESTERASE"/>
    <property type="match status" value="1"/>
</dbReference>
<protein>
    <recommendedName>
        <fullName evidence="8">PDEase domain-containing protein</fullName>
    </recommendedName>
</protein>
<dbReference type="InterPro" id="IPR002073">
    <property type="entry name" value="PDEase_catalytic_dom"/>
</dbReference>
<feature type="compositionally biased region" description="Low complexity" evidence="6">
    <location>
        <begin position="573"/>
        <end position="587"/>
    </location>
</feature>
<feature type="binding site" evidence="5">
    <location>
        <position position="1101"/>
    </location>
    <ligand>
        <name>Zn(2+)</name>
        <dbReference type="ChEBI" id="CHEBI:29105"/>
        <label>2</label>
    </ligand>
</feature>
<feature type="active site" description="Proton donor" evidence="3">
    <location>
        <position position="1059"/>
    </location>
</feature>
<name>A0A835XIX2_9CHLO</name>
<feature type="binding site" evidence="5">
    <location>
        <position position="1101"/>
    </location>
    <ligand>
        <name>Zn(2+)</name>
        <dbReference type="ChEBI" id="CHEBI:29105"/>
        <label>1</label>
    </ligand>
</feature>
<keyword evidence="7" id="KW-0812">Transmembrane</keyword>
<evidence type="ECO:0000313" key="10">
    <source>
        <dbReference type="Proteomes" id="UP000612055"/>
    </source>
</evidence>
<organism evidence="9 10">
    <name type="scientific">Edaphochlamys debaryana</name>
    <dbReference type="NCBI Taxonomy" id="47281"/>
    <lineage>
        <taxon>Eukaryota</taxon>
        <taxon>Viridiplantae</taxon>
        <taxon>Chlorophyta</taxon>
        <taxon>core chlorophytes</taxon>
        <taxon>Chlorophyceae</taxon>
        <taxon>CS clade</taxon>
        <taxon>Chlamydomonadales</taxon>
        <taxon>Chlamydomonadales incertae sedis</taxon>
        <taxon>Edaphochlamys</taxon>
    </lineage>
</organism>
<dbReference type="GO" id="GO:0007165">
    <property type="term" value="P:signal transduction"/>
    <property type="evidence" value="ECO:0007669"/>
    <property type="project" value="InterPro"/>
</dbReference>
<dbReference type="Proteomes" id="UP000612055">
    <property type="component" value="Unassembled WGS sequence"/>
</dbReference>
<keyword evidence="10" id="KW-1185">Reference proteome</keyword>
<feature type="binding site" evidence="5">
    <location>
        <position position="1264"/>
    </location>
    <ligand>
        <name>Zn(2+)</name>
        <dbReference type="ChEBI" id="CHEBI:29105"/>
        <label>1</label>
    </ligand>
</feature>
<feature type="compositionally biased region" description="Pro residues" evidence="6">
    <location>
        <begin position="1190"/>
        <end position="1202"/>
    </location>
</feature>
<feature type="region of interest" description="Disordered" evidence="6">
    <location>
        <begin position="599"/>
        <end position="687"/>
    </location>
</feature>
<feature type="region of interest" description="Disordered" evidence="6">
    <location>
        <begin position="1186"/>
        <end position="1242"/>
    </location>
</feature>
<feature type="compositionally biased region" description="Low complexity" evidence="6">
    <location>
        <begin position="869"/>
        <end position="899"/>
    </location>
</feature>
<comment type="caution">
    <text evidence="9">The sequence shown here is derived from an EMBL/GenBank/DDBJ whole genome shotgun (WGS) entry which is preliminary data.</text>
</comment>
<feature type="binding site" evidence="4">
    <location>
        <position position="1264"/>
    </location>
    <ligand>
        <name>AMP</name>
        <dbReference type="ChEBI" id="CHEBI:456215"/>
    </ligand>
</feature>
<sequence>MAQSHVDDEQEHARAISSDTAAWYHSMLGSAFTPVLATAAMVQRNPQYATAAMLFNATAPAFMAAEAVRPMDSLELRPSGVLHAVYPEEGNEALIGTDCFLGAPDAQLLELTRYAAAQGQLSVAGPMPVPSAPALAAATEAGSSLAAVLAPAVRQHASYVLVVRKGIRVPVANASAAGAELGLPSQATPVCGQACEYDPATGTVFWGFASASIMMDSLGAPAGARGQASPLGSLADRGYRYELTSTDGLRIAASEAPVQDAITATIQLPALRWTLAISPASGSWWPSWYGGAVAAVVVGSFVVSVLLFCLLVSRCHNRMLLRMLLPRQLLNELKPQHVEALGARVVAPADTPADLLSALLANLLSGELPDLRDVVLLRTVLRQGKDLYRPFDLTGKIREANLDQDVAGALMRQLGDPSNRSATWGAAVRASPSTHIHRASSIGGVGRPTPVLRSTMSSRLGNVSVATPPQHRGHGTHHSSMTEAGPAGMGSLRGALQFLLSDAAGDSGYAAGSNPTAGDDAGMSAAGWARGSIDMGEHASAANNTVSGTNMWGGTGAELDSALSDELMDALVSRQQQSQSQQGPAQSHVQDLQSPGLAGLAQQAHRHLTRSQPHQRLLVDRKPSLLRRQQLPGGGGADHDFGRSGAAEAPSPVRAGSRGGASSTAASAPSPPQPSLRPPPAAVAAQPSVTRSSLLALELAGVKGGQGRSCSGLLLQLNPASFMSGPMAYLGELDLINTHGDRDADGSSKGEQGKSRGTGGARPGARSGAGSTSFRAGTCGGYCTTGDAAAGTPALTRSPSTRSAIAATPTAPLQGSQPAAASAAAAAVSVSVSSFPAPSQHPRSNPAFRLQLLDPVRRVLTARHSFRKPPSGDAAQAPAAAATKPAGSASSTLTAGSTAEQATASPAVARAVIRPGSSPSTAQYAGTMPPPSNVLLSANIKAAAVGSLEECEAAGIIVGKGHAAREGRGGEGLSGAVAVTPVPLPLPLDEIERLLADAVSSWQFDMFQLAEVTGGHAMSCLGYYLMQREGIIRRFGFHAATMARLLRALETGYNDNPYHNSTHAADVLRSLHVLLMGTRLTDHYLDPLGLLAAYLAAMIHDLDHPGLTGDFLVATSHTLALRYNDRSPLESHHSSATFTLLAERPDLDALAPLSGEQRAALRKIVVDMVMGTDMKQHFALISQFKTAHPPQSPNPPALPLLPSPTAQPNDKKCGDGEIRRGISSGSFSDRGSGLPGGLAPGLGPKPLDDVERTLTLQIALKVADIGHLGAELAVHKRWLGVLEEEFFRQGDREKALGLPISPLFDRTKQGASKSQVGFYDFVALPLVRALAEAFPGAQPMQACFEANYAFWAGAVAAAGPTSASQQQPAAAAPAASPRDPAALPAAVEESPVLELPIPQVDGGKTVQSVAATKQ</sequence>
<feature type="region of interest" description="Disordered" evidence="6">
    <location>
        <begin position="864"/>
        <end position="908"/>
    </location>
</feature>
<dbReference type="GO" id="GO:0046872">
    <property type="term" value="F:metal ion binding"/>
    <property type="evidence" value="ECO:0007669"/>
    <property type="project" value="UniProtKB-KW"/>
</dbReference>
<feature type="binding site" evidence="4">
    <location>
        <position position="1101"/>
    </location>
    <ligand>
        <name>AMP</name>
        <dbReference type="ChEBI" id="CHEBI:456215"/>
    </ligand>
</feature>
<dbReference type="SMART" id="SM00471">
    <property type="entry name" value="HDc"/>
    <property type="match status" value="1"/>
</dbReference>
<feature type="binding site" evidence="5">
    <location>
        <position position="1063"/>
    </location>
    <ligand>
        <name>Zn(2+)</name>
        <dbReference type="ChEBI" id="CHEBI:29105"/>
        <label>1</label>
    </ligand>
</feature>
<feature type="region of interest" description="Disordered" evidence="6">
    <location>
        <begin position="1364"/>
        <end position="1387"/>
    </location>
</feature>
<keyword evidence="2" id="KW-0378">Hydrolase</keyword>
<feature type="compositionally biased region" description="Low complexity" evidence="6">
    <location>
        <begin position="651"/>
        <end position="668"/>
    </location>
</feature>
<evidence type="ECO:0000256" key="7">
    <source>
        <dbReference type="SAM" id="Phobius"/>
    </source>
</evidence>
<feature type="region of interest" description="Disordered" evidence="6">
    <location>
        <begin position="462"/>
        <end position="488"/>
    </location>
</feature>
<gene>
    <name evidence="9" type="ORF">HYH03_016589</name>
</gene>
<dbReference type="GO" id="GO:0004114">
    <property type="term" value="F:3',5'-cyclic-nucleotide phosphodiesterase activity"/>
    <property type="evidence" value="ECO:0007669"/>
    <property type="project" value="InterPro"/>
</dbReference>
<dbReference type="Gene3D" id="1.10.1300.10">
    <property type="entry name" value="3'5'-cyclic nucleotide phosphodiesterase, catalytic domain"/>
    <property type="match status" value="1"/>
</dbReference>
<evidence type="ECO:0000256" key="3">
    <source>
        <dbReference type="PIRSR" id="PIRSR623088-1"/>
    </source>
</evidence>
<dbReference type="PRINTS" id="PR00387">
    <property type="entry name" value="PDIESTERASE1"/>
</dbReference>
<keyword evidence="1 5" id="KW-0479">Metal-binding</keyword>
<keyword evidence="7" id="KW-1133">Transmembrane helix</keyword>
<proteinExistence type="predicted"/>
<evidence type="ECO:0000313" key="9">
    <source>
        <dbReference type="EMBL" id="KAG2484636.1"/>
    </source>
</evidence>
<feature type="compositionally biased region" description="Basic and acidic residues" evidence="6">
    <location>
        <begin position="1209"/>
        <end position="1220"/>
    </location>
</feature>
<feature type="transmembrane region" description="Helical" evidence="7">
    <location>
        <begin position="288"/>
        <end position="313"/>
    </location>
</feature>
<feature type="compositionally biased region" description="Basic and acidic residues" evidence="6">
    <location>
        <begin position="740"/>
        <end position="754"/>
    </location>
</feature>
<dbReference type="EMBL" id="JAEHOE010000146">
    <property type="protein sequence ID" value="KAG2484636.1"/>
    <property type="molecule type" value="Genomic_DNA"/>
</dbReference>